<dbReference type="Pfam" id="PF23231">
    <property type="entry name" value="HAT_Syf1_CNRKL1_C"/>
    <property type="match status" value="1"/>
</dbReference>
<reference evidence="4" key="1">
    <citation type="journal article" date="2011" name="Proc. Natl. Acad. Sci. U.S.A.">
        <title>Obligate biotrophy features unraveled by the genomic analysis of rust fungi.</title>
        <authorList>
            <person name="Duplessis S."/>
            <person name="Cuomo C.A."/>
            <person name="Lin Y.-C."/>
            <person name="Aerts A."/>
            <person name="Tisserant E."/>
            <person name="Veneault-Fourrey C."/>
            <person name="Joly D.L."/>
            <person name="Hacquard S."/>
            <person name="Amselem J."/>
            <person name="Cantarel B.L."/>
            <person name="Chiu R."/>
            <person name="Coutinho P.M."/>
            <person name="Feau N."/>
            <person name="Field M."/>
            <person name="Frey P."/>
            <person name="Gelhaye E."/>
            <person name="Goldberg J."/>
            <person name="Grabherr M.G."/>
            <person name="Kodira C.D."/>
            <person name="Kohler A."/>
            <person name="Kuees U."/>
            <person name="Lindquist E.A."/>
            <person name="Lucas S.M."/>
            <person name="Mago R."/>
            <person name="Mauceli E."/>
            <person name="Morin E."/>
            <person name="Murat C."/>
            <person name="Pangilinan J.L."/>
            <person name="Park R."/>
            <person name="Pearson M."/>
            <person name="Quesneville H."/>
            <person name="Rouhier N."/>
            <person name="Sakthikumar S."/>
            <person name="Salamov A.A."/>
            <person name="Schmutz J."/>
            <person name="Selles B."/>
            <person name="Shapiro H."/>
            <person name="Tanguay P."/>
            <person name="Tuskan G.A."/>
            <person name="Henrissat B."/>
            <person name="Van de Peer Y."/>
            <person name="Rouze P."/>
            <person name="Ellis J.G."/>
            <person name="Dodds P.N."/>
            <person name="Schein J.E."/>
            <person name="Zhong S."/>
            <person name="Hamelin R.C."/>
            <person name="Grigoriev I.V."/>
            <person name="Szabo L.J."/>
            <person name="Martin F."/>
        </authorList>
    </citation>
    <scope>NUCLEOTIDE SEQUENCE [LARGE SCALE GENOMIC DNA]</scope>
    <source>
        <strain evidence="4">98AG31 / pathotype 3-4-7</strain>
    </source>
</reference>
<dbReference type="EMBL" id="GL883091">
    <property type="protein sequence ID" value="EGG12480.1"/>
    <property type="molecule type" value="Genomic_DNA"/>
</dbReference>
<keyword evidence="1" id="KW-0677">Repeat</keyword>
<dbReference type="OrthoDB" id="10067343at2759"/>
<accession>F4R6D5</accession>
<protein>
    <recommendedName>
        <fullName evidence="2">Pre-mRNA-splicing factor Syf1/CRNKL1-like C-terminal HAT-repeats domain-containing protein</fullName>
    </recommendedName>
</protein>
<evidence type="ECO:0000259" key="2">
    <source>
        <dbReference type="Pfam" id="PF23231"/>
    </source>
</evidence>
<evidence type="ECO:0000313" key="4">
    <source>
        <dbReference type="Proteomes" id="UP000001072"/>
    </source>
</evidence>
<dbReference type="RefSeq" id="XP_007404855.1">
    <property type="nucleotide sequence ID" value="XM_007404793.1"/>
</dbReference>
<organism evidence="4">
    <name type="scientific">Melampsora larici-populina (strain 98AG31 / pathotype 3-4-7)</name>
    <name type="common">Poplar leaf rust fungus</name>
    <dbReference type="NCBI Taxonomy" id="747676"/>
    <lineage>
        <taxon>Eukaryota</taxon>
        <taxon>Fungi</taxon>
        <taxon>Dikarya</taxon>
        <taxon>Basidiomycota</taxon>
        <taxon>Pucciniomycotina</taxon>
        <taxon>Pucciniomycetes</taxon>
        <taxon>Pucciniales</taxon>
        <taxon>Melampsoraceae</taxon>
        <taxon>Melampsora</taxon>
    </lineage>
</organism>
<dbReference type="VEuPathDB" id="FungiDB:MELLADRAFT_88946"/>
<evidence type="ECO:0000313" key="3">
    <source>
        <dbReference type="EMBL" id="EGG12480.1"/>
    </source>
</evidence>
<dbReference type="STRING" id="747676.F4R6D5"/>
<name>F4R6D5_MELLP</name>
<feature type="domain" description="Pre-mRNA-splicing factor Syf1/CRNKL1-like C-terminal HAT-repeats" evidence="2">
    <location>
        <begin position="21"/>
        <end position="66"/>
    </location>
</feature>
<proteinExistence type="predicted"/>
<keyword evidence="4" id="KW-1185">Reference proteome</keyword>
<evidence type="ECO:0000256" key="1">
    <source>
        <dbReference type="ARBA" id="ARBA00022737"/>
    </source>
</evidence>
<gene>
    <name evidence="3" type="ORF">MELLADRAFT_88946</name>
</gene>
<dbReference type="KEGG" id="mlr:MELLADRAFT_88946"/>
<dbReference type="Proteomes" id="UP000001072">
    <property type="component" value="Unassembled WGS sequence"/>
</dbReference>
<dbReference type="InParanoid" id="F4R6D5"/>
<dbReference type="InterPro" id="IPR055430">
    <property type="entry name" value="HAT_Syf1_CNRKL1_C"/>
</dbReference>
<dbReference type="GeneID" id="18935042"/>
<dbReference type="HOGENOM" id="CLU_2812921_0_0_1"/>
<sequence>MQRATMIPENQLDRATTRVALTERFDSSAIYTHASQFCDPRTAPEFWQTYLTLEIQHGSEDAFREVS</sequence>
<dbReference type="AlphaFoldDB" id="F4R6D5"/>